<accession>M0MFT1</accession>
<evidence type="ECO:0008006" key="4">
    <source>
        <dbReference type="Google" id="ProtNLM"/>
    </source>
</evidence>
<organism evidence="2 3">
    <name type="scientific">Halococcus saccharolyticus DSM 5350</name>
    <dbReference type="NCBI Taxonomy" id="1227455"/>
    <lineage>
        <taxon>Archaea</taxon>
        <taxon>Methanobacteriati</taxon>
        <taxon>Methanobacteriota</taxon>
        <taxon>Stenosarchaea group</taxon>
        <taxon>Halobacteria</taxon>
        <taxon>Halobacteriales</taxon>
        <taxon>Halococcaceae</taxon>
        <taxon>Halococcus</taxon>
    </lineage>
</organism>
<evidence type="ECO:0000313" key="2">
    <source>
        <dbReference type="EMBL" id="EMA43290.1"/>
    </source>
</evidence>
<protein>
    <recommendedName>
        <fullName evidence="4">Cell surface glycoprotein</fullName>
    </recommendedName>
</protein>
<name>M0MFT1_9EURY</name>
<dbReference type="AlphaFoldDB" id="M0MFT1"/>
<dbReference type="RefSeq" id="WP_006078847.1">
    <property type="nucleotide sequence ID" value="NZ_AOMD01000030.1"/>
</dbReference>
<dbReference type="InParanoid" id="M0MFT1"/>
<dbReference type="STRING" id="1227455.C449_14967"/>
<dbReference type="PATRIC" id="fig|1227455.4.peg.3045"/>
<feature type="region of interest" description="Disordered" evidence="1">
    <location>
        <begin position="46"/>
        <end position="94"/>
    </location>
</feature>
<comment type="caution">
    <text evidence="2">The sequence shown here is derived from an EMBL/GenBank/DDBJ whole genome shotgun (WGS) entry which is preliminary data.</text>
</comment>
<dbReference type="OrthoDB" id="214951at2157"/>
<dbReference type="Proteomes" id="UP000011669">
    <property type="component" value="Unassembled WGS sequence"/>
</dbReference>
<proteinExistence type="predicted"/>
<sequence>MRRRTYLVAVSIGTFGFSGCSSLAGNGASAENDGTPTDVVETLEPTETGAAGGTDVSGTGTTTRTTVGTNATNDTDGRTTGNTAIAGGNDSAGDRNVVPLHGSDDPVTVANGEGPRDELFGLTEGPVTAAFSHEGESNFIVRLVPTDGDLAGSVTLANTIGEVEGSQVVHVGTVGAYSLDVTAADDWELTLNQPTDPEPESLPIDADGERLGYVGPYAFDGATTFAGSHDGDGPFVVSPIAVGDSPITTSIFNELGSFEGESTGTLPGPAYLNVRATGEWTLSTTE</sequence>
<dbReference type="EMBL" id="AOMD01000030">
    <property type="protein sequence ID" value="EMA43290.1"/>
    <property type="molecule type" value="Genomic_DNA"/>
</dbReference>
<dbReference type="PROSITE" id="PS51257">
    <property type="entry name" value="PROKAR_LIPOPROTEIN"/>
    <property type="match status" value="1"/>
</dbReference>
<gene>
    <name evidence="2" type="ORF">C449_14967</name>
</gene>
<evidence type="ECO:0000256" key="1">
    <source>
        <dbReference type="SAM" id="MobiDB-lite"/>
    </source>
</evidence>
<evidence type="ECO:0000313" key="3">
    <source>
        <dbReference type="Proteomes" id="UP000011669"/>
    </source>
</evidence>
<keyword evidence="3" id="KW-1185">Reference proteome</keyword>
<reference evidence="2" key="1">
    <citation type="journal article" date="2014" name="PLoS Genet.">
        <title>Phylogenetically driven sequencing of extremely halophilic archaea reveals strategies for static and dynamic osmo-response.</title>
        <authorList>
            <person name="Becker E.A."/>
            <person name="Seitzer P.M."/>
            <person name="Tritt A."/>
            <person name="Larsen D."/>
            <person name="Krusor M."/>
            <person name="Yao A.I."/>
            <person name="Wu D."/>
            <person name="Madern D."/>
            <person name="Eisen J.A."/>
            <person name="Darling A.E."/>
            <person name="Facciotti M.T."/>
        </authorList>
    </citation>
    <scope>NUCLEOTIDE SEQUENCE [LARGE SCALE GENOMIC DNA]</scope>
    <source>
        <strain evidence="2">DSM 5350</strain>
    </source>
</reference>
<feature type="compositionally biased region" description="Low complexity" evidence="1">
    <location>
        <begin position="53"/>
        <end position="84"/>
    </location>
</feature>